<evidence type="ECO:0000313" key="7">
    <source>
        <dbReference type="EMBL" id="CEJ83088.1"/>
    </source>
</evidence>
<keyword evidence="8" id="KW-1185">Reference proteome</keyword>
<dbReference type="EMBL" id="CDHN01000001">
    <property type="protein sequence ID" value="CEJ83088.1"/>
    <property type="molecule type" value="Genomic_DNA"/>
</dbReference>
<gene>
    <name evidence="7" type="ORF">VHEMI03117</name>
</gene>
<keyword evidence="4" id="KW-0378">Hydrolase</keyword>
<reference evidence="7 8" key="1">
    <citation type="journal article" date="2015" name="Genome Announc.">
        <title>Draft Genome Sequence and Gene Annotation of the Entomopathogenic Fungus Verticillium hemipterigenum.</title>
        <authorList>
            <person name="Horn F."/>
            <person name="Habel A."/>
            <person name="Scharf D.H."/>
            <person name="Dworschak J."/>
            <person name="Brakhage A.A."/>
            <person name="Guthke R."/>
            <person name="Hertweck C."/>
            <person name="Linde J."/>
        </authorList>
    </citation>
    <scope>NUCLEOTIDE SEQUENCE [LARGE SCALE GENOMIC DNA]</scope>
</reference>
<keyword evidence="3 6" id="KW-0732">Signal</keyword>
<keyword evidence="5" id="KW-0325">Glycoprotein</keyword>
<feature type="chain" id="PRO_5001989628" description="Serine peptidase" evidence="6">
    <location>
        <begin position="20"/>
        <end position="504"/>
    </location>
</feature>
<name>A0A0A1SRK9_9HYPO</name>
<keyword evidence="2" id="KW-0645">Protease</keyword>
<accession>A0A0A1SRK9</accession>
<dbReference type="InterPro" id="IPR029058">
    <property type="entry name" value="AB_hydrolase_fold"/>
</dbReference>
<dbReference type="GO" id="GO:0006508">
    <property type="term" value="P:proteolysis"/>
    <property type="evidence" value="ECO:0007669"/>
    <property type="project" value="UniProtKB-KW"/>
</dbReference>
<dbReference type="PANTHER" id="PTHR11010:SF23">
    <property type="entry name" value="SERINE PEPTIDASE"/>
    <property type="match status" value="1"/>
</dbReference>
<dbReference type="PANTHER" id="PTHR11010">
    <property type="entry name" value="PROTEASE S28 PRO-X CARBOXYPEPTIDASE-RELATED"/>
    <property type="match status" value="1"/>
</dbReference>
<dbReference type="HOGENOM" id="CLU_023630_1_0_1"/>
<dbReference type="OrthoDB" id="1735038at2759"/>
<dbReference type="AlphaFoldDB" id="A0A0A1SRK9"/>
<sequence>MRWASTAAAAAQLLGLASAFVPIAPLVHQVDPHAANVAGTDKLTPAAPSYTAGFFDQLIDHANPSLGTFKQRFWYSADNYNGPNSPIVLASPGESGVEEKYINFGSAYTPNVYAAKLGGASIQIEHRYFGKSLPYPEDQLNTETYQYHTLDNAVQDLIYFAKNVDLPFTNGTSTPDVAPWVLVGCSYSGALAAWVHALSPNTFWAYHCGSAVVEAIEDFWTYFEPVKAALPKNCTADWQRIVKHVDSVLDSGDQKAKDDLKAKFNQTGTTDVQFAEAMTGWLGNWQGQQLYSGYSQPFKVCDYIENQYPGSRTPNPDANGVGLDKAIAGFANATRAAWWNIPPFTGLDAKSWSWYLCNEPFEWWQAYASADTTGFIPKLFTTKAAIKEACQDVFPDVNGHQYGLKKGRTVEQLNKRTGGWNQVNTKRLMWINGQFDPWRDATVSSSRRPGGPLKSTKAAPVFDIPKAAHCNDYIYYNANANPAAVKIFDSMVKQIVTWVDEFYA</sequence>
<evidence type="ECO:0000256" key="3">
    <source>
        <dbReference type="ARBA" id="ARBA00022729"/>
    </source>
</evidence>
<protein>
    <recommendedName>
        <fullName evidence="9">Serine peptidase</fullName>
    </recommendedName>
</protein>
<dbReference type="Gene3D" id="3.40.50.1820">
    <property type="entry name" value="alpha/beta hydrolase"/>
    <property type="match status" value="2"/>
</dbReference>
<evidence type="ECO:0000313" key="8">
    <source>
        <dbReference type="Proteomes" id="UP000039046"/>
    </source>
</evidence>
<proteinExistence type="inferred from homology"/>
<evidence type="ECO:0000256" key="6">
    <source>
        <dbReference type="SAM" id="SignalP"/>
    </source>
</evidence>
<dbReference type="Pfam" id="PF05577">
    <property type="entry name" value="Peptidase_S28"/>
    <property type="match status" value="2"/>
</dbReference>
<comment type="similarity">
    <text evidence="1">Belongs to the peptidase S28 family.</text>
</comment>
<dbReference type="Proteomes" id="UP000039046">
    <property type="component" value="Unassembled WGS sequence"/>
</dbReference>
<evidence type="ECO:0000256" key="4">
    <source>
        <dbReference type="ARBA" id="ARBA00022801"/>
    </source>
</evidence>
<evidence type="ECO:0000256" key="1">
    <source>
        <dbReference type="ARBA" id="ARBA00011079"/>
    </source>
</evidence>
<organism evidence="7 8">
    <name type="scientific">[Torrubiella] hemipterigena</name>
    <dbReference type="NCBI Taxonomy" id="1531966"/>
    <lineage>
        <taxon>Eukaryota</taxon>
        <taxon>Fungi</taxon>
        <taxon>Dikarya</taxon>
        <taxon>Ascomycota</taxon>
        <taxon>Pezizomycotina</taxon>
        <taxon>Sordariomycetes</taxon>
        <taxon>Hypocreomycetidae</taxon>
        <taxon>Hypocreales</taxon>
        <taxon>Clavicipitaceae</taxon>
        <taxon>Clavicipitaceae incertae sedis</taxon>
        <taxon>'Torrubiella' clade</taxon>
    </lineage>
</organism>
<evidence type="ECO:0000256" key="5">
    <source>
        <dbReference type="ARBA" id="ARBA00023180"/>
    </source>
</evidence>
<evidence type="ECO:0000256" key="2">
    <source>
        <dbReference type="ARBA" id="ARBA00022670"/>
    </source>
</evidence>
<dbReference type="InterPro" id="IPR008758">
    <property type="entry name" value="Peptidase_S28"/>
</dbReference>
<dbReference type="GO" id="GO:0008239">
    <property type="term" value="F:dipeptidyl-peptidase activity"/>
    <property type="evidence" value="ECO:0007669"/>
    <property type="project" value="TreeGrafter"/>
</dbReference>
<dbReference type="GO" id="GO:0070008">
    <property type="term" value="F:serine-type exopeptidase activity"/>
    <property type="evidence" value="ECO:0007669"/>
    <property type="project" value="InterPro"/>
</dbReference>
<evidence type="ECO:0008006" key="9">
    <source>
        <dbReference type="Google" id="ProtNLM"/>
    </source>
</evidence>
<dbReference type="SUPFAM" id="SSF53474">
    <property type="entry name" value="alpha/beta-Hydrolases"/>
    <property type="match status" value="1"/>
</dbReference>
<feature type="signal peptide" evidence="6">
    <location>
        <begin position="1"/>
        <end position="19"/>
    </location>
</feature>